<evidence type="ECO:0000256" key="2">
    <source>
        <dbReference type="PIRSR" id="PIRSR039026-1"/>
    </source>
</evidence>
<evidence type="ECO:0000313" key="5">
    <source>
        <dbReference type="EMBL" id="MCK8787824.1"/>
    </source>
</evidence>
<dbReference type="PANTHER" id="PTHR33376">
    <property type="match status" value="1"/>
</dbReference>
<evidence type="ECO:0000313" key="6">
    <source>
        <dbReference type="Proteomes" id="UP001139516"/>
    </source>
</evidence>
<dbReference type="Pfam" id="PF03480">
    <property type="entry name" value="DctP"/>
    <property type="match status" value="1"/>
</dbReference>
<dbReference type="InterPro" id="IPR018389">
    <property type="entry name" value="DctP_fam"/>
</dbReference>
<feature type="chain" id="PRO_5040781771" evidence="4">
    <location>
        <begin position="27"/>
        <end position="365"/>
    </location>
</feature>
<dbReference type="RefSeq" id="WP_248669872.1">
    <property type="nucleotide sequence ID" value="NZ_JALPRX010000148.1"/>
</dbReference>
<dbReference type="PIRSF" id="PIRSF039026">
    <property type="entry name" value="SiaP"/>
    <property type="match status" value="1"/>
</dbReference>
<dbReference type="GO" id="GO:0031317">
    <property type="term" value="C:tripartite ATP-independent periplasmic transporter complex"/>
    <property type="evidence" value="ECO:0007669"/>
    <property type="project" value="InterPro"/>
</dbReference>
<dbReference type="InterPro" id="IPR038404">
    <property type="entry name" value="TRAP_DctP_sf"/>
</dbReference>
<keyword evidence="1 4" id="KW-0732">Signal</keyword>
<evidence type="ECO:0000256" key="1">
    <source>
        <dbReference type="ARBA" id="ARBA00022729"/>
    </source>
</evidence>
<proteinExistence type="predicted"/>
<keyword evidence="6" id="KW-1185">Reference proteome</keyword>
<protein>
    <submittedName>
        <fullName evidence="5">TRAP transporter substrate-binding protein DctP</fullName>
    </submittedName>
</protein>
<sequence>MNRRGIIGGAALAAGTAAVLATPALAQGAPTVRWRLQTAWPRSLDTIHGSAEALARRVSQLTDGKFEIRVFASGEVAPPGQILDAVQNGTVEAGHVLASFFTGRSPAYAFDAGLPFGMNARQQSAWLHDGGGLALLREFWKKSGMVNLPVGNVGVQMGGFFRREIRTVEDLRGLKMRIGGIGGQIFAKLGAVPQQIPTADIYPALERGTIDAAEWIGPYDDEKLGLNRVAQFYYTPGWWEGSAAVTAPVNLAAWEALPAPYRAALECAGNEQYQMMLASYDAKNPDALRKLLAQGTQLRAFPRAVLEAAYKASFEHFDELSRNDADFRAIYPSWRRFLENSNPWFRVAEQALDNFRFGRDVPPPA</sequence>
<reference evidence="5" key="1">
    <citation type="submission" date="2022-04" db="EMBL/GenBank/DDBJ databases">
        <title>Roseomonas acroporae sp. nov., isolated from coral Acropora digitifera.</title>
        <authorList>
            <person name="Sun H."/>
        </authorList>
    </citation>
    <scope>NUCLEOTIDE SEQUENCE</scope>
    <source>
        <strain evidence="5">NAR14</strain>
    </source>
</reference>
<accession>A0A9X1YCC9</accession>
<dbReference type="Gene3D" id="3.40.190.10">
    <property type="entry name" value="Periplasmic binding protein-like II"/>
    <property type="match status" value="1"/>
</dbReference>
<feature type="binding site" evidence="3">
    <location>
        <position position="240"/>
    </location>
    <ligand>
        <name>substrate</name>
    </ligand>
</feature>
<evidence type="ECO:0000256" key="4">
    <source>
        <dbReference type="SAM" id="SignalP"/>
    </source>
</evidence>
<comment type="caution">
    <text evidence="5">The sequence shown here is derived from an EMBL/GenBank/DDBJ whole genome shotgun (WGS) entry which is preliminary data.</text>
</comment>
<gene>
    <name evidence="5" type="primary">dctP</name>
    <name evidence="5" type="ORF">M0638_26055</name>
</gene>
<keyword evidence="3" id="KW-0479">Metal-binding</keyword>
<name>A0A9X1YCC9_9PROT</name>
<dbReference type="EMBL" id="JALPRX010000148">
    <property type="protein sequence ID" value="MCK8787824.1"/>
    <property type="molecule type" value="Genomic_DNA"/>
</dbReference>
<dbReference type="NCBIfam" id="NF037995">
    <property type="entry name" value="TRAP_S1"/>
    <property type="match status" value="1"/>
</dbReference>
<dbReference type="GO" id="GO:0055085">
    <property type="term" value="P:transmembrane transport"/>
    <property type="evidence" value="ECO:0007669"/>
    <property type="project" value="InterPro"/>
</dbReference>
<dbReference type="Proteomes" id="UP001139516">
    <property type="component" value="Unassembled WGS sequence"/>
</dbReference>
<dbReference type="Gene3D" id="3.40.190.170">
    <property type="entry name" value="Bacterial extracellular solute-binding protein, family 7"/>
    <property type="match status" value="1"/>
</dbReference>
<feature type="signal peptide" evidence="4">
    <location>
        <begin position="1"/>
        <end position="26"/>
    </location>
</feature>
<evidence type="ECO:0000256" key="3">
    <source>
        <dbReference type="PIRSR" id="PIRSR039026-2"/>
    </source>
</evidence>
<feature type="binding site" evidence="2">
    <location>
        <position position="156"/>
    </location>
    <ligand>
        <name>substrate</name>
    </ligand>
</feature>
<feature type="binding site" evidence="3">
    <location>
        <position position="214"/>
    </location>
    <ligand>
        <name>substrate</name>
    </ligand>
</feature>
<dbReference type="GO" id="GO:0046872">
    <property type="term" value="F:metal ion binding"/>
    <property type="evidence" value="ECO:0007669"/>
    <property type="project" value="UniProtKB-KW"/>
</dbReference>
<dbReference type="PANTHER" id="PTHR33376:SF5">
    <property type="entry name" value="EXTRACYTOPLASMIC SOLUTE RECEPTOR PROTEIN"/>
    <property type="match status" value="1"/>
</dbReference>
<dbReference type="AlphaFoldDB" id="A0A9X1YCC9"/>
<dbReference type="InterPro" id="IPR026289">
    <property type="entry name" value="SBP_TakP-like"/>
</dbReference>
<feature type="binding site" evidence="3">
    <location>
        <position position="215"/>
    </location>
    <ligand>
        <name>Na(+)</name>
        <dbReference type="ChEBI" id="CHEBI:29101"/>
    </ligand>
</feature>
<organism evidence="5 6">
    <name type="scientific">Roseomonas acroporae</name>
    <dbReference type="NCBI Taxonomy" id="2937791"/>
    <lineage>
        <taxon>Bacteria</taxon>
        <taxon>Pseudomonadati</taxon>
        <taxon>Pseudomonadota</taxon>
        <taxon>Alphaproteobacteria</taxon>
        <taxon>Acetobacterales</taxon>
        <taxon>Roseomonadaceae</taxon>
        <taxon>Roseomonas</taxon>
    </lineage>
</organism>
<feature type="binding site" evidence="2">
    <location>
        <position position="177"/>
    </location>
    <ligand>
        <name>substrate</name>
    </ligand>
</feature>